<dbReference type="GO" id="GO:0005829">
    <property type="term" value="C:cytosol"/>
    <property type="evidence" value="ECO:0007669"/>
    <property type="project" value="TreeGrafter"/>
</dbReference>
<comment type="catalytic activity">
    <reaction evidence="10">
        <text>L-threonyl-[protein] + ATP = O-phospho-L-threonyl-[protein] + ADP + H(+)</text>
        <dbReference type="Rhea" id="RHEA:46608"/>
        <dbReference type="Rhea" id="RHEA-COMP:11060"/>
        <dbReference type="Rhea" id="RHEA-COMP:11605"/>
        <dbReference type="ChEBI" id="CHEBI:15378"/>
        <dbReference type="ChEBI" id="CHEBI:30013"/>
        <dbReference type="ChEBI" id="CHEBI:30616"/>
        <dbReference type="ChEBI" id="CHEBI:61977"/>
        <dbReference type="ChEBI" id="CHEBI:456216"/>
        <dbReference type="EC" id="2.7.11.1"/>
    </reaction>
</comment>
<dbReference type="OrthoDB" id="10252171at2759"/>
<dbReference type="CDD" id="cd14004">
    <property type="entry name" value="STKc_PASK"/>
    <property type="match status" value="1"/>
</dbReference>
<protein>
    <recommendedName>
        <fullName evidence="2">non-specific serine/threonine protein kinase</fullName>
        <ecNumber evidence="2">2.7.11.1</ecNumber>
    </recommendedName>
</protein>
<dbReference type="InterPro" id="IPR000719">
    <property type="entry name" value="Prot_kinase_dom"/>
</dbReference>
<keyword evidence="15" id="KW-1185">Reference proteome</keyword>
<feature type="region of interest" description="Disordered" evidence="12">
    <location>
        <begin position="287"/>
        <end position="306"/>
    </location>
</feature>
<evidence type="ECO:0000256" key="5">
    <source>
        <dbReference type="ARBA" id="ARBA00022553"/>
    </source>
</evidence>
<dbReference type="SMART" id="SM00220">
    <property type="entry name" value="S_TKc"/>
    <property type="match status" value="1"/>
</dbReference>
<dbReference type="Pfam" id="PF00069">
    <property type="entry name" value="Pkinase"/>
    <property type="match status" value="1"/>
</dbReference>
<feature type="compositionally biased region" description="Low complexity" evidence="12">
    <location>
        <begin position="424"/>
        <end position="439"/>
    </location>
</feature>
<keyword evidence="5" id="KW-0597">Phosphoprotein</keyword>
<dbReference type="GO" id="GO:0005524">
    <property type="term" value="F:ATP binding"/>
    <property type="evidence" value="ECO:0007669"/>
    <property type="project" value="UniProtKB-KW"/>
</dbReference>
<keyword evidence="8" id="KW-0418">Kinase</keyword>
<feature type="compositionally biased region" description="Low complexity" evidence="12">
    <location>
        <begin position="41"/>
        <end position="65"/>
    </location>
</feature>
<evidence type="ECO:0000259" key="13">
    <source>
        <dbReference type="PROSITE" id="PS50011"/>
    </source>
</evidence>
<keyword evidence="4" id="KW-0723">Serine/threonine-protein kinase</keyword>
<feature type="compositionally biased region" description="Polar residues" evidence="12">
    <location>
        <begin position="816"/>
        <end position="846"/>
    </location>
</feature>
<feature type="region of interest" description="Disordered" evidence="12">
    <location>
        <begin position="412"/>
        <end position="439"/>
    </location>
</feature>
<feature type="region of interest" description="Disordered" evidence="12">
    <location>
        <begin position="369"/>
        <end position="400"/>
    </location>
</feature>
<name>A0A5E8BXX8_9ASCO</name>
<dbReference type="GO" id="GO:0005634">
    <property type="term" value="C:nucleus"/>
    <property type="evidence" value="ECO:0007669"/>
    <property type="project" value="TreeGrafter"/>
</dbReference>
<proteinExistence type="predicted"/>
<evidence type="ECO:0000256" key="4">
    <source>
        <dbReference type="ARBA" id="ARBA00022527"/>
    </source>
</evidence>
<dbReference type="GeneID" id="43583783"/>
<dbReference type="GO" id="GO:0035556">
    <property type="term" value="P:intracellular signal transduction"/>
    <property type="evidence" value="ECO:0007669"/>
    <property type="project" value="TreeGrafter"/>
</dbReference>
<organism evidence="14 15">
    <name type="scientific">Magnusiomyces paraingens</name>
    <dbReference type="NCBI Taxonomy" id="2606893"/>
    <lineage>
        <taxon>Eukaryota</taxon>
        <taxon>Fungi</taxon>
        <taxon>Dikarya</taxon>
        <taxon>Ascomycota</taxon>
        <taxon>Saccharomycotina</taxon>
        <taxon>Dipodascomycetes</taxon>
        <taxon>Dipodascales</taxon>
        <taxon>Dipodascaceae</taxon>
        <taxon>Magnusiomyces</taxon>
    </lineage>
</organism>
<feature type="compositionally biased region" description="Low complexity" evidence="12">
    <location>
        <begin position="970"/>
        <end position="1007"/>
    </location>
</feature>
<dbReference type="Gene3D" id="3.30.200.20">
    <property type="entry name" value="Phosphorylase Kinase, domain 1"/>
    <property type="match status" value="1"/>
</dbReference>
<sequence length="1366" mass="149265">MTTTTDSKTSPPSPSPHLMSERRRPSFHIDTSSDEEEEPEVGSPGSDSLILNNHNDNNHHNNLSSPTNNKPSTINHALNSNPSPIISASSSSSSPPYSHKPPPISLVSRRRSSELKTVSTSPTATYMQQQRVPSAHNPHLQQQQQQQLQQHPHLAGFGSYTQLSALLQQHQPTPMSSELVQRFTSQSLHSFSFAFISQNAISSRLDILKRSLEFLRDNPALTSMSNFPSTSSTTALEDFFKSPIPSRTQLRSSASSAALSMLANYPAMGAAGLASSANLLASASSASSAGSLNTPSTAAPMARGATTANATSSAHAFLGEPSNTLFDNNLKSILTLLENAHVFPASGPSPSIENSSSNSKLYSVLAATKNNSNNNNNNNNSQQQQQQQQQQQPTPFKPITNDESIVADTTAPALPQLPNHTPKHLSPSPSKKKQSSLLEPLKFRKRTKTNIATFHLQAQLLDALATPYYDPYWTNLIQRTGTVSSMPTISTSASTVDLKSAGLRNPSMFSSASSILHPISSRFSSNQAVFTTSSEEPYRILASNDISCLVFGMSKLEIRRQTISDIVGTNFREGVIERARNCPPNTTFFCGELVPIVKCTGQSGLASFFAKKHNSGIIAWVIEEIAHDRANLTVNLTNGSLSVSGPQKHVLFPSDNDENLNIRDTFSGIPEDLRVMANNLRNNKRHVENHVTVSGNTIVPTMLQIADDDKPDQDDGNILSLQLVSIPHMAGIILLDPEHMTIAGYNASVVEQLFGYPETDTKHCVGWSIDELIPNFTAYVERIERTCDLNLRGRMHQGLVVPEHLFRKAAVEIQMEQQPKSQSGSEVDSPLGSETVTARASPVSTEESSDQESGDELAELPSHLPNGHIAPALASSSNLHQRFALSDGGGFMPKKQLDTISAFMDSKGIEALHRDGISLTVDVQMRIIGDGNAALWVTYSRNITGQQESNQIPSQFTLFSMKNKAAASIKKSSSSRSINGRHSNSSTQSDQSSGSSSFSSLSEPAASNESLAKLANGQPLTPSQSHQDEKPVTPESKPVSQSSNDSTVTTTATTETTTTAATTVTTSTPRAQIISQSSSDTPNSASSAYSIHIPELGARRREKTLADFKILKRMGEGAYGKVILAEYACEPPLRVILKSVIKERILVDTWTRDRKLGTIPSEIKVMAVLTKWPHDNIVQLLDFFEDEEYFHIEMEPHGNPGTDLFDLIENQPDMPESQCRNLFKQVVSAVRHLHSHDIVHRDIKDENVIVDGSGLVKLIDFGSSAFVRQGPFDVFVGTLDYAAPEVLAGKPYEGKPQDVWALGILLYTIIYKENPFYNVDEIMDHDLRVPFVMSEPCIDLIRMILTRPVRKRPSVEDIWNHPWIQA</sequence>
<evidence type="ECO:0000313" key="14">
    <source>
        <dbReference type="EMBL" id="VVT56324.1"/>
    </source>
</evidence>
<accession>A0A5E8BXX8</accession>
<evidence type="ECO:0000313" key="15">
    <source>
        <dbReference type="Proteomes" id="UP000398389"/>
    </source>
</evidence>
<keyword evidence="7" id="KW-0547">Nucleotide-binding</keyword>
<comment type="subcellular location">
    <subcellularLocation>
        <location evidence="1">Cytoplasm</location>
    </subcellularLocation>
</comment>
<feature type="region of interest" description="Disordered" evidence="12">
    <location>
        <begin position="816"/>
        <end position="871"/>
    </location>
</feature>
<dbReference type="FunFam" id="3.30.200.20:FF:000314">
    <property type="entry name" value="Serine/threonine protein kinase"/>
    <property type="match status" value="1"/>
</dbReference>
<feature type="compositionally biased region" description="Low complexity" evidence="12">
    <location>
        <begin position="1046"/>
        <end position="1068"/>
    </location>
</feature>
<feature type="domain" description="Protein kinase" evidence="13">
    <location>
        <begin position="1108"/>
        <end position="1364"/>
    </location>
</feature>
<keyword evidence="6" id="KW-0808">Transferase</keyword>
<dbReference type="RefSeq" id="XP_031855574.1">
    <property type="nucleotide sequence ID" value="XM_031999683.1"/>
</dbReference>
<dbReference type="InterPro" id="IPR011009">
    <property type="entry name" value="Kinase-like_dom_sf"/>
</dbReference>
<feature type="compositionally biased region" description="Polar residues" evidence="12">
    <location>
        <begin position="66"/>
        <end position="79"/>
    </location>
</feature>
<feature type="region of interest" description="Disordered" evidence="12">
    <location>
        <begin position="1"/>
        <end position="146"/>
    </location>
</feature>
<dbReference type="InterPro" id="IPR008271">
    <property type="entry name" value="Ser/Thr_kinase_AS"/>
</dbReference>
<comment type="catalytic activity">
    <reaction evidence="11">
        <text>L-seryl-[protein] + ATP = O-phospho-L-seryl-[protein] + ADP + H(+)</text>
        <dbReference type="Rhea" id="RHEA:17989"/>
        <dbReference type="Rhea" id="RHEA-COMP:9863"/>
        <dbReference type="Rhea" id="RHEA-COMP:11604"/>
        <dbReference type="ChEBI" id="CHEBI:15378"/>
        <dbReference type="ChEBI" id="CHEBI:29999"/>
        <dbReference type="ChEBI" id="CHEBI:30616"/>
        <dbReference type="ChEBI" id="CHEBI:83421"/>
        <dbReference type="ChEBI" id="CHEBI:456216"/>
        <dbReference type="EC" id="2.7.11.1"/>
    </reaction>
</comment>
<evidence type="ECO:0000256" key="1">
    <source>
        <dbReference type="ARBA" id="ARBA00004496"/>
    </source>
</evidence>
<feature type="region of interest" description="Disordered" evidence="12">
    <location>
        <begin position="970"/>
        <end position="1087"/>
    </location>
</feature>
<dbReference type="PROSITE" id="PS50011">
    <property type="entry name" value="PROTEIN_KINASE_DOM"/>
    <property type="match status" value="1"/>
</dbReference>
<dbReference type="EMBL" id="CABVLU010000004">
    <property type="protein sequence ID" value="VVT56324.1"/>
    <property type="molecule type" value="Genomic_DNA"/>
</dbReference>
<keyword evidence="9" id="KW-0067">ATP-binding</keyword>
<dbReference type="GO" id="GO:0004674">
    <property type="term" value="F:protein serine/threonine kinase activity"/>
    <property type="evidence" value="ECO:0007669"/>
    <property type="project" value="UniProtKB-KW"/>
</dbReference>
<feature type="compositionally biased region" description="Low complexity" evidence="12">
    <location>
        <begin position="80"/>
        <end position="97"/>
    </location>
</feature>
<dbReference type="GO" id="GO:0045719">
    <property type="term" value="P:negative regulation of glycogen biosynthetic process"/>
    <property type="evidence" value="ECO:0007669"/>
    <property type="project" value="TreeGrafter"/>
</dbReference>
<feature type="compositionally biased region" description="Low complexity" evidence="12">
    <location>
        <begin position="1075"/>
        <end position="1087"/>
    </location>
</feature>
<dbReference type="PROSITE" id="PS00108">
    <property type="entry name" value="PROTEIN_KINASE_ST"/>
    <property type="match status" value="1"/>
</dbReference>
<dbReference type="PANTHER" id="PTHR24346">
    <property type="entry name" value="MAP/MICROTUBULE AFFINITY-REGULATING KINASE"/>
    <property type="match status" value="1"/>
</dbReference>
<evidence type="ECO:0000256" key="2">
    <source>
        <dbReference type="ARBA" id="ARBA00012513"/>
    </source>
</evidence>
<reference evidence="14 15" key="1">
    <citation type="submission" date="2019-09" db="EMBL/GenBank/DDBJ databases">
        <authorList>
            <person name="Brejova B."/>
        </authorList>
    </citation>
    <scope>NUCLEOTIDE SEQUENCE [LARGE SCALE GENOMIC DNA]</scope>
</reference>
<evidence type="ECO:0000256" key="12">
    <source>
        <dbReference type="SAM" id="MobiDB-lite"/>
    </source>
</evidence>
<evidence type="ECO:0000256" key="3">
    <source>
        <dbReference type="ARBA" id="ARBA00022490"/>
    </source>
</evidence>
<dbReference type="EC" id="2.7.11.1" evidence="2"/>
<keyword evidence="3" id="KW-0963">Cytoplasm</keyword>
<feature type="compositionally biased region" description="Low complexity" evidence="12">
    <location>
        <begin position="1"/>
        <end position="10"/>
    </location>
</feature>
<dbReference type="SUPFAM" id="SSF56112">
    <property type="entry name" value="Protein kinase-like (PK-like)"/>
    <property type="match status" value="1"/>
</dbReference>
<feature type="compositionally biased region" description="Low complexity" evidence="12">
    <location>
        <begin position="370"/>
        <end position="392"/>
    </location>
</feature>
<dbReference type="Proteomes" id="UP000398389">
    <property type="component" value="Unassembled WGS sequence"/>
</dbReference>
<dbReference type="Gene3D" id="1.10.510.10">
    <property type="entry name" value="Transferase(Phosphotransferase) domain 1"/>
    <property type="match status" value="1"/>
</dbReference>
<dbReference type="FunFam" id="1.10.510.10:FF:000320">
    <property type="entry name" value="Serine/threonine protein kinase"/>
    <property type="match status" value="1"/>
</dbReference>
<feature type="compositionally biased region" description="Polar residues" evidence="12">
    <location>
        <begin position="115"/>
        <end position="132"/>
    </location>
</feature>
<evidence type="ECO:0000256" key="11">
    <source>
        <dbReference type="ARBA" id="ARBA00048679"/>
    </source>
</evidence>
<dbReference type="GO" id="GO:0060917">
    <property type="term" value="P:regulation of (1-&gt;6)-beta-D-glucan biosynthetic process"/>
    <property type="evidence" value="ECO:0007669"/>
    <property type="project" value="UniProtKB-ARBA"/>
</dbReference>
<gene>
    <name evidence="14" type="ORF">SAPINGB_P004968</name>
</gene>
<evidence type="ECO:0000256" key="6">
    <source>
        <dbReference type="ARBA" id="ARBA00022679"/>
    </source>
</evidence>
<feature type="compositionally biased region" description="Acidic residues" evidence="12">
    <location>
        <begin position="847"/>
        <end position="858"/>
    </location>
</feature>
<evidence type="ECO:0000256" key="8">
    <source>
        <dbReference type="ARBA" id="ARBA00022777"/>
    </source>
</evidence>
<evidence type="ECO:0000256" key="9">
    <source>
        <dbReference type="ARBA" id="ARBA00022840"/>
    </source>
</evidence>
<dbReference type="PANTHER" id="PTHR24346:SF51">
    <property type="entry name" value="PAS DOMAIN-CONTAINING SERINE_THREONINE-PROTEIN KINASE"/>
    <property type="match status" value="1"/>
</dbReference>
<evidence type="ECO:0000256" key="7">
    <source>
        <dbReference type="ARBA" id="ARBA00022741"/>
    </source>
</evidence>
<evidence type="ECO:0000256" key="10">
    <source>
        <dbReference type="ARBA" id="ARBA00047899"/>
    </source>
</evidence>